<sequence length="153" mass="17196">MMPQKTRLPRATNTWPGNRQHPIDAQGGHHRRGLRRAARHPLPTIAYGLFALLFSAHLPAQSEDKELQPLPEPPPLPPRVESGEVMEPNVTIVQGKQHTIHEYRVNGRLYAIKIVPKNAPPYYLIDTDGDGTLDHRGGLSGDLIVPQWVLFSW</sequence>
<name>A0A450V068_9GAMM</name>
<reference evidence="3" key="1">
    <citation type="submission" date="2019-02" db="EMBL/GenBank/DDBJ databases">
        <authorList>
            <person name="Gruber-Vodicka R. H."/>
            <person name="Seah K. B. B."/>
        </authorList>
    </citation>
    <scope>NUCLEOTIDE SEQUENCE</scope>
    <source>
        <strain evidence="4">BECK_SA2B12</strain>
        <strain evidence="2">BECK_SA2B15</strain>
        <strain evidence="3">BECK_SA2B20</strain>
    </source>
</reference>
<accession>A0A450V068</accession>
<gene>
    <name evidence="2" type="ORF">BECKH772A_GA0070896_101245</name>
    <name evidence="3" type="ORF">BECKH772B_GA0070898_101275</name>
    <name evidence="4" type="ORF">BECKH772C_GA0070978_101195</name>
</gene>
<dbReference type="Gene3D" id="2.20.130.30">
    <property type="entry name" value="Protein of unknown function DUF2782"/>
    <property type="match status" value="1"/>
</dbReference>
<dbReference type="AlphaFoldDB" id="A0A450V068"/>
<protein>
    <recommendedName>
        <fullName evidence="5">DUF2782 domain-containing protein</fullName>
    </recommendedName>
</protein>
<evidence type="ECO:0000256" key="1">
    <source>
        <dbReference type="SAM" id="MobiDB-lite"/>
    </source>
</evidence>
<dbReference type="EMBL" id="CAADFI010000127">
    <property type="protein sequence ID" value="VFJ98172.1"/>
    <property type="molecule type" value="Genomic_DNA"/>
</dbReference>
<dbReference type="EMBL" id="CAADFJ010000119">
    <property type="protein sequence ID" value="VFK03228.1"/>
    <property type="molecule type" value="Genomic_DNA"/>
</dbReference>
<dbReference type="Pfam" id="PF11191">
    <property type="entry name" value="DUF2782"/>
    <property type="match status" value="1"/>
</dbReference>
<dbReference type="InterPro" id="IPR021357">
    <property type="entry name" value="DUF2782"/>
</dbReference>
<evidence type="ECO:0000313" key="2">
    <source>
        <dbReference type="EMBL" id="VFJ97639.1"/>
    </source>
</evidence>
<evidence type="ECO:0008006" key="5">
    <source>
        <dbReference type="Google" id="ProtNLM"/>
    </source>
</evidence>
<proteinExistence type="predicted"/>
<organism evidence="3">
    <name type="scientific">Candidatus Kentrum eta</name>
    <dbReference type="NCBI Taxonomy" id="2126337"/>
    <lineage>
        <taxon>Bacteria</taxon>
        <taxon>Pseudomonadati</taxon>
        <taxon>Pseudomonadota</taxon>
        <taxon>Gammaproteobacteria</taxon>
        <taxon>Candidatus Kentrum</taxon>
    </lineage>
</organism>
<dbReference type="EMBL" id="CAADFG010000124">
    <property type="protein sequence ID" value="VFJ97639.1"/>
    <property type="molecule type" value="Genomic_DNA"/>
</dbReference>
<evidence type="ECO:0000313" key="3">
    <source>
        <dbReference type="EMBL" id="VFJ98172.1"/>
    </source>
</evidence>
<feature type="region of interest" description="Disordered" evidence="1">
    <location>
        <begin position="1"/>
        <end position="34"/>
    </location>
</feature>
<evidence type="ECO:0000313" key="4">
    <source>
        <dbReference type="EMBL" id="VFK03228.1"/>
    </source>
</evidence>